<dbReference type="EMBL" id="JAGFNP010000002">
    <property type="protein sequence ID" value="MBO3731945.1"/>
    <property type="molecule type" value="Genomic_DNA"/>
</dbReference>
<sequence>MTDVLITGASRGIGFALTREFLARGARVFAAVRDPDRAPALAALDTDRLEVIPLDVRSQHDIDAAGELVAAHCGGLDLLINNAGVLLHSARLADVDGKQMLDLLSVNTVGPLLVAQRFLPLLRPAARLVNITMPTRSLGDLTRAENHAFLASRYALNALTRMIAVELTGTGQVVAALWPGYLRTDLNDHAEKATPLDEAIPGVADRIEQLGSADHGACVLPDGTHFPW</sequence>
<dbReference type="PRINTS" id="PR00080">
    <property type="entry name" value="SDRFAMILY"/>
</dbReference>
<dbReference type="InterPro" id="IPR002347">
    <property type="entry name" value="SDR_fam"/>
</dbReference>
<dbReference type="InterPro" id="IPR036291">
    <property type="entry name" value="NAD(P)-bd_dom_sf"/>
</dbReference>
<name>A0ABS3TZL8_9ACTN</name>
<comment type="similarity">
    <text evidence="1">Belongs to the short-chain dehydrogenases/reductases (SDR) family.</text>
</comment>
<dbReference type="Proteomes" id="UP000681341">
    <property type="component" value="Unassembled WGS sequence"/>
</dbReference>
<dbReference type="PANTHER" id="PTHR43544">
    <property type="entry name" value="SHORT-CHAIN DEHYDROGENASE/REDUCTASE"/>
    <property type="match status" value="1"/>
</dbReference>
<dbReference type="InterPro" id="IPR051468">
    <property type="entry name" value="Fungal_SecMetab_SDRs"/>
</dbReference>
<gene>
    <name evidence="2" type="ORF">J5V16_03865</name>
</gene>
<comment type="caution">
    <text evidence="2">The sequence shown here is derived from an EMBL/GenBank/DDBJ whole genome shotgun (WGS) entry which is preliminary data.</text>
</comment>
<dbReference type="PANTHER" id="PTHR43544:SF12">
    <property type="entry name" value="NAD(P)-BINDING ROSSMANN-FOLD SUPERFAMILY PROTEIN"/>
    <property type="match status" value="1"/>
</dbReference>
<keyword evidence="3" id="KW-1185">Reference proteome</keyword>
<protein>
    <submittedName>
        <fullName evidence="2">SDR family NAD(P)-dependent oxidoreductase</fullName>
    </submittedName>
</protein>
<dbReference type="Gene3D" id="3.40.50.720">
    <property type="entry name" value="NAD(P)-binding Rossmann-like Domain"/>
    <property type="match status" value="1"/>
</dbReference>
<accession>A0ABS3TZL8</accession>
<evidence type="ECO:0000256" key="1">
    <source>
        <dbReference type="RuleBase" id="RU000363"/>
    </source>
</evidence>
<reference evidence="2 3" key="1">
    <citation type="submission" date="2021-03" db="EMBL/GenBank/DDBJ databases">
        <title>Glycomyces sp. nov., a novel actinomycete isolated from soil.</title>
        <authorList>
            <person name="Yang X."/>
            <person name="Xu X."/>
        </authorList>
    </citation>
    <scope>NUCLEOTIDE SEQUENCE [LARGE SCALE GENOMIC DNA]</scope>
    <source>
        <strain evidence="2 3">NEAU-S30</strain>
    </source>
</reference>
<organism evidence="2 3">
    <name type="scientific">Glycomyces niveus</name>
    <dbReference type="NCBI Taxonomy" id="2820287"/>
    <lineage>
        <taxon>Bacteria</taxon>
        <taxon>Bacillati</taxon>
        <taxon>Actinomycetota</taxon>
        <taxon>Actinomycetes</taxon>
        <taxon>Glycomycetales</taxon>
        <taxon>Glycomycetaceae</taxon>
        <taxon>Glycomyces</taxon>
    </lineage>
</organism>
<proteinExistence type="inferred from homology"/>
<dbReference type="Pfam" id="PF00106">
    <property type="entry name" value="adh_short"/>
    <property type="match status" value="1"/>
</dbReference>
<dbReference type="PRINTS" id="PR00081">
    <property type="entry name" value="GDHRDH"/>
</dbReference>
<dbReference type="RefSeq" id="WP_208494694.1">
    <property type="nucleotide sequence ID" value="NZ_JAGFNP010000002.1"/>
</dbReference>
<evidence type="ECO:0000313" key="2">
    <source>
        <dbReference type="EMBL" id="MBO3731945.1"/>
    </source>
</evidence>
<dbReference type="SUPFAM" id="SSF51735">
    <property type="entry name" value="NAD(P)-binding Rossmann-fold domains"/>
    <property type="match status" value="1"/>
</dbReference>
<evidence type="ECO:0000313" key="3">
    <source>
        <dbReference type="Proteomes" id="UP000681341"/>
    </source>
</evidence>